<dbReference type="HOGENOM" id="CLU_082499_2_0_1"/>
<gene>
    <name evidence="3" type="ORF">PAXRUDRAFT_49855</name>
</gene>
<feature type="region of interest" description="Disordered" evidence="1">
    <location>
        <begin position="1"/>
        <end position="20"/>
    </location>
</feature>
<accession>A0A0D0DU79</accession>
<reference evidence="3 4" key="1">
    <citation type="submission" date="2014-04" db="EMBL/GenBank/DDBJ databases">
        <authorList>
            <consortium name="DOE Joint Genome Institute"/>
            <person name="Kuo A."/>
            <person name="Kohler A."/>
            <person name="Jargeat P."/>
            <person name="Nagy L.G."/>
            <person name="Floudas D."/>
            <person name="Copeland A."/>
            <person name="Barry K.W."/>
            <person name="Cichocki N."/>
            <person name="Veneault-Fourrey C."/>
            <person name="LaButti K."/>
            <person name="Lindquist E.A."/>
            <person name="Lipzen A."/>
            <person name="Lundell T."/>
            <person name="Morin E."/>
            <person name="Murat C."/>
            <person name="Sun H."/>
            <person name="Tunlid A."/>
            <person name="Henrissat B."/>
            <person name="Grigoriev I.V."/>
            <person name="Hibbett D.S."/>
            <person name="Martin F."/>
            <person name="Nordberg H.P."/>
            <person name="Cantor M.N."/>
            <person name="Hua S.X."/>
        </authorList>
    </citation>
    <scope>NUCLEOTIDE SEQUENCE [LARGE SCALE GENOMIC DNA]</scope>
    <source>
        <strain evidence="3 4">Ve08.2h10</strain>
    </source>
</reference>
<feature type="non-terminal residue" evidence="3">
    <location>
        <position position="1"/>
    </location>
</feature>
<dbReference type="InParanoid" id="A0A0D0DU79"/>
<dbReference type="STRING" id="930991.A0A0D0DU79"/>
<dbReference type="AlphaFoldDB" id="A0A0D0DU79"/>
<dbReference type="Pfam" id="PF12776">
    <property type="entry name" value="Myb_DNA-bind_3"/>
    <property type="match status" value="1"/>
</dbReference>
<organism evidence="3 4">
    <name type="scientific">Paxillus rubicundulus Ve08.2h10</name>
    <dbReference type="NCBI Taxonomy" id="930991"/>
    <lineage>
        <taxon>Eukaryota</taxon>
        <taxon>Fungi</taxon>
        <taxon>Dikarya</taxon>
        <taxon>Basidiomycota</taxon>
        <taxon>Agaricomycotina</taxon>
        <taxon>Agaricomycetes</taxon>
        <taxon>Agaricomycetidae</taxon>
        <taxon>Boletales</taxon>
        <taxon>Paxilineae</taxon>
        <taxon>Paxillaceae</taxon>
        <taxon>Paxillus</taxon>
    </lineage>
</organism>
<dbReference type="Proteomes" id="UP000054538">
    <property type="component" value="Unassembled WGS sequence"/>
</dbReference>
<name>A0A0D0DU79_9AGAM</name>
<keyword evidence="4" id="KW-1185">Reference proteome</keyword>
<feature type="non-terminal residue" evidence="3">
    <location>
        <position position="163"/>
    </location>
</feature>
<feature type="domain" description="Myb/SANT-like" evidence="2">
    <location>
        <begin position="31"/>
        <end position="128"/>
    </location>
</feature>
<evidence type="ECO:0000313" key="3">
    <source>
        <dbReference type="EMBL" id="KIK97783.1"/>
    </source>
</evidence>
<feature type="compositionally biased region" description="Polar residues" evidence="1">
    <location>
        <begin position="1"/>
        <end position="15"/>
    </location>
</feature>
<dbReference type="EMBL" id="KN824920">
    <property type="protein sequence ID" value="KIK97783.1"/>
    <property type="molecule type" value="Genomic_DNA"/>
</dbReference>
<evidence type="ECO:0000256" key="1">
    <source>
        <dbReference type="SAM" id="MobiDB-lite"/>
    </source>
</evidence>
<proteinExistence type="predicted"/>
<dbReference type="PANTHER" id="PTHR46929">
    <property type="entry name" value="EXPRESSED PROTEIN"/>
    <property type="match status" value="1"/>
</dbReference>
<dbReference type="InterPro" id="IPR024752">
    <property type="entry name" value="Myb/SANT-like_dom"/>
</dbReference>
<evidence type="ECO:0000313" key="4">
    <source>
        <dbReference type="Proteomes" id="UP000054538"/>
    </source>
</evidence>
<reference evidence="4" key="2">
    <citation type="submission" date="2015-01" db="EMBL/GenBank/DDBJ databases">
        <title>Evolutionary Origins and Diversification of the Mycorrhizal Mutualists.</title>
        <authorList>
            <consortium name="DOE Joint Genome Institute"/>
            <consortium name="Mycorrhizal Genomics Consortium"/>
            <person name="Kohler A."/>
            <person name="Kuo A."/>
            <person name="Nagy L.G."/>
            <person name="Floudas D."/>
            <person name="Copeland A."/>
            <person name="Barry K.W."/>
            <person name="Cichocki N."/>
            <person name="Veneault-Fourrey C."/>
            <person name="LaButti K."/>
            <person name="Lindquist E.A."/>
            <person name="Lipzen A."/>
            <person name="Lundell T."/>
            <person name="Morin E."/>
            <person name="Murat C."/>
            <person name="Riley R."/>
            <person name="Ohm R."/>
            <person name="Sun H."/>
            <person name="Tunlid A."/>
            <person name="Henrissat B."/>
            <person name="Grigoriev I.V."/>
            <person name="Hibbett D.S."/>
            <person name="Martin F."/>
        </authorList>
    </citation>
    <scope>NUCLEOTIDE SEQUENCE [LARGE SCALE GENOMIC DNA]</scope>
    <source>
        <strain evidence="4">Ve08.2h10</strain>
    </source>
</reference>
<evidence type="ECO:0000259" key="2">
    <source>
        <dbReference type="Pfam" id="PF12776"/>
    </source>
</evidence>
<protein>
    <submittedName>
        <fullName evidence="3">Unplaced genomic scaffold scaffold_98, whole genome shotgun sequence</fullName>
    </submittedName>
</protein>
<dbReference type="PANTHER" id="PTHR46929:SF3">
    <property type="entry name" value="MYB_SANT-LIKE DOMAIN-CONTAINING PROTEIN"/>
    <property type="match status" value="1"/>
</dbReference>
<dbReference type="OrthoDB" id="2671340at2759"/>
<sequence>SCQSTHSQGTISPTDLQQSQLKQSQKFPALWTEEEETFFIDFLISEFASSGDGGFKKLTFQEAAKCLEVKFLQQAGGEKTVAICQSKFQGLKKSYNAVIDIKNMSGFTWSDQNGAEIALKNHDVWDRYAKKFPAVRPFKNKGFIHFHTMEQLMPTTGKGAYVF</sequence>